<name>U9TXU8_RHIID</name>
<evidence type="ECO:0000313" key="1">
    <source>
        <dbReference type="EMBL" id="ESA11148.1"/>
    </source>
</evidence>
<dbReference type="AlphaFoldDB" id="U9TXU8"/>
<sequence length="97" mass="10814">MPANSSAQFQLSNCITKSQLKVMHCDPQFDILHEIDAKKYNCPKDPLRVCFPKGCNSLLGKVWIPADCPNLLIVTKKFASTIESKDFPGLSEDENIS</sequence>
<protein>
    <submittedName>
        <fullName evidence="1">Uncharacterized protein</fullName>
    </submittedName>
</protein>
<dbReference type="EMBL" id="KI286322">
    <property type="protein sequence ID" value="ESA11148.1"/>
    <property type="molecule type" value="Genomic_DNA"/>
</dbReference>
<gene>
    <name evidence="1" type="ORF">GLOINDRAFT_28619</name>
</gene>
<accession>U9TXU8</accession>
<reference evidence="1" key="1">
    <citation type="submission" date="2013-07" db="EMBL/GenBank/DDBJ databases">
        <title>The genome of an arbuscular mycorrhizal fungus provides insights into the evolution of the oldest plant symbiosis.</title>
        <authorList>
            <consortium name="DOE Joint Genome Institute"/>
            <person name="Tisserant E."/>
            <person name="Malbreil M."/>
            <person name="Kuo A."/>
            <person name="Kohler A."/>
            <person name="Symeonidi A."/>
            <person name="Balestrini R."/>
            <person name="Charron P."/>
            <person name="Duensing N."/>
            <person name="Frei-dit-Frey N."/>
            <person name="Gianinazzi-Pearson V."/>
            <person name="Gilbert B."/>
            <person name="Handa Y."/>
            <person name="Hijri M."/>
            <person name="Kaul R."/>
            <person name="Kawaguchi M."/>
            <person name="Krajinski F."/>
            <person name="Lammers P."/>
            <person name="Lapierre D."/>
            <person name="Masclaux F.G."/>
            <person name="Murat C."/>
            <person name="Morin E."/>
            <person name="Ndikumana S."/>
            <person name="Pagni M."/>
            <person name="Petitpierre D."/>
            <person name="Requena N."/>
            <person name="Rosikiewicz P."/>
            <person name="Riley R."/>
            <person name="Saito K."/>
            <person name="San Clemente H."/>
            <person name="Shapiro H."/>
            <person name="van Tuinen D."/>
            <person name="Becard G."/>
            <person name="Bonfante P."/>
            <person name="Paszkowski U."/>
            <person name="Shachar-Hill Y."/>
            <person name="Young J.P."/>
            <person name="Sanders I.R."/>
            <person name="Henrissat B."/>
            <person name="Rensing S.A."/>
            <person name="Grigoriev I.V."/>
            <person name="Corradi N."/>
            <person name="Roux C."/>
            <person name="Martin F."/>
        </authorList>
    </citation>
    <scope>NUCLEOTIDE SEQUENCE</scope>
    <source>
        <strain evidence="1">DAOM 197198</strain>
    </source>
</reference>
<dbReference type="HOGENOM" id="CLU_2347781_0_0_1"/>
<organism evidence="1">
    <name type="scientific">Rhizophagus irregularis (strain DAOM 181602 / DAOM 197198 / MUCL 43194)</name>
    <name type="common">Arbuscular mycorrhizal fungus</name>
    <name type="synonym">Glomus intraradices</name>
    <dbReference type="NCBI Taxonomy" id="747089"/>
    <lineage>
        <taxon>Eukaryota</taxon>
        <taxon>Fungi</taxon>
        <taxon>Fungi incertae sedis</taxon>
        <taxon>Mucoromycota</taxon>
        <taxon>Glomeromycotina</taxon>
        <taxon>Glomeromycetes</taxon>
        <taxon>Glomerales</taxon>
        <taxon>Glomeraceae</taxon>
        <taxon>Rhizophagus</taxon>
    </lineage>
</organism>
<proteinExistence type="predicted"/>